<keyword evidence="2" id="KW-0560">Oxidoreductase</keyword>
<dbReference type="AlphaFoldDB" id="A0A0F8WJT0"/>
<dbReference type="InterPro" id="IPR036111">
    <property type="entry name" value="Mal/L-sulfo/L-lacto_DH-like_sf"/>
</dbReference>
<comment type="caution">
    <text evidence="4">The sequence shown here is derived from an EMBL/GenBank/DDBJ whole genome shotgun (WGS) entry which is preliminary data.</text>
</comment>
<comment type="similarity">
    <text evidence="1">Belongs to the LDH2/MDH2 oxidoreductase family.</text>
</comment>
<proteinExistence type="inferred from homology"/>
<evidence type="ECO:0000256" key="3">
    <source>
        <dbReference type="SAM" id="MobiDB-lite"/>
    </source>
</evidence>
<dbReference type="EMBL" id="LAZR01069055">
    <property type="protein sequence ID" value="KKK48455.1"/>
    <property type="molecule type" value="Genomic_DNA"/>
</dbReference>
<dbReference type="SUPFAM" id="SSF89733">
    <property type="entry name" value="L-sulfolactate dehydrogenase-like"/>
    <property type="match status" value="1"/>
</dbReference>
<dbReference type="InterPro" id="IPR003767">
    <property type="entry name" value="Malate/L-lactate_DH-like"/>
</dbReference>
<evidence type="ECO:0000313" key="4">
    <source>
        <dbReference type="EMBL" id="KKK48455.1"/>
    </source>
</evidence>
<feature type="region of interest" description="Disordered" evidence="3">
    <location>
        <begin position="1"/>
        <end position="41"/>
    </location>
</feature>
<dbReference type="PANTHER" id="PTHR11091">
    <property type="entry name" value="OXIDOREDUCTASE-RELATED"/>
    <property type="match status" value="1"/>
</dbReference>
<evidence type="ECO:0000256" key="2">
    <source>
        <dbReference type="ARBA" id="ARBA00023002"/>
    </source>
</evidence>
<sequence>MQPEAVDGEDQPAEDAPAEPAEGVDAEDAPAEAPPTEQTSEGQRFLDAFGERGGVWFAQGKTFAEAQKLHVADLEARAKSLADENGRLKKWQAAARGEAIPDHWATDATGNPTTDAAAAMQGMMQAIGGTKGANLALCLDLLAGGLSGAAMLSEIPNANLDTQAVANVGHLFLVIDAARLMPPAALSTRLE</sequence>
<organism evidence="4">
    <name type="scientific">marine sediment metagenome</name>
    <dbReference type="NCBI Taxonomy" id="412755"/>
    <lineage>
        <taxon>unclassified sequences</taxon>
        <taxon>metagenomes</taxon>
        <taxon>ecological metagenomes</taxon>
    </lineage>
</organism>
<dbReference type="PANTHER" id="PTHR11091:SF0">
    <property type="entry name" value="MALATE DEHYDROGENASE"/>
    <property type="match status" value="1"/>
</dbReference>
<accession>A0A0F8WJT0</accession>
<protein>
    <submittedName>
        <fullName evidence="4">Uncharacterized protein</fullName>
    </submittedName>
</protein>
<dbReference type="GO" id="GO:0016491">
    <property type="term" value="F:oxidoreductase activity"/>
    <property type="evidence" value="ECO:0007669"/>
    <property type="project" value="UniProtKB-KW"/>
</dbReference>
<dbReference type="Pfam" id="PF02615">
    <property type="entry name" value="Ldh_2"/>
    <property type="match status" value="1"/>
</dbReference>
<dbReference type="InterPro" id="IPR043143">
    <property type="entry name" value="Mal/L-sulf/L-lact_DH-like_NADP"/>
</dbReference>
<gene>
    <name evidence="4" type="ORF">LCGC14_3144950</name>
</gene>
<dbReference type="Gene3D" id="3.30.1370.60">
    <property type="entry name" value="Hypothetical oxidoreductase yiak, domain 2"/>
    <property type="match status" value="1"/>
</dbReference>
<evidence type="ECO:0000256" key="1">
    <source>
        <dbReference type="ARBA" id="ARBA00006056"/>
    </source>
</evidence>
<name>A0A0F8WJT0_9ZZZZ</name>
<feature type="non-terminal residue" evidence="4">
    <location>
        <position position="191"/>
    </location>
</feature>
<reference evidence="4" key="1">
    <citation type="journal article" date="2015" name="Nature">
        <title>Complex archaea that bridge the gap between prokaryotes and eukaryotes.</title>
        <authorList>
            <person name="Spang A."/>
            <person name="Saw J.H."/>
            <person name="Jorgensen S.L."/>
            <person name="Zaremba-Niedzwiedzka K."/>
            <person name="Martijn J."/>
            <person name="Lind A.E."/>
            <person name="van Eijk R."/>
            <person name="Schleper C."/>
            <person name="Guy L."/>
            <person name="Ettema T.J."/>
        </authorList>
    </citation>
    <scope>NUCLEOTIDE SEQUENCE</scope>
</reference>
<feature type="compositionally biased region" description="Acidic residues" evidence="3">
    <location>
        <begin position="1"/>
        <end position="30"/>
    </location>
</feature>